<comment type="caution">
    <text evidence="1">The sequence shown here is derived from an EMBL/GenBank/DDBJ whole genome shotgun (WGS) entry which is preliminary data.</text>
</comment>
<protein>
    <submittedName>
        <fullName evidence="1">Uncharacterized protein</fullName>
    </submittedName>
</protein>
<name>A0A3R6HHA9_9BACT</name>
<dbReference type="RefSeq" id="WP_118200347.1">
    <property type="nucleotide sequence ID" value="NZ_QRIE01000080.1"/>
</dbReference>
<dbReference type="Proteomes" id="UP000286501">
    <property type="component" value="Unassembled WGS sequence"/>
</dbReference>
<gene>
    <name evidence="1" type="ORF">DW250_03445</name>
</gene>
<reference evidence="1 2" key="1">
    <citation type="submission" date="2018-08" db="EMBL/GenBank/DDBJ databases">
        <title>A genome reference for cultivated species of the human gut microbiota.</title>
        <authorList>
            <person name="Zou Y."/>
            <person name="Xue W."/>
            <person name="Luo G."/>
        </authorList>
    </citation>
    <scope>NUCLEOTIDE SEQUENCE [LARGE SCALE GENOMIC DNA]</scope>
    <source>
        <strain evidence="1 2">AM22-1</strain>
    </source>
</reference>
<accession>A0A3R6HHA9</accession>
<evidence type="ECO:0000313" key="2">
    <source>
        <dbReference type="Proteomes" id="UP000286501"/>
    </source>
</evidence>
<sequence length="173" mass="19231">MNDLELKGAQGYEHASTKVASYVTECKGSAVLAQSLEVLNSYRKKLLSECKDSEVVSAKKELEIARAKYNKLATNYVLSDESYCNLQTECVRSAVSEFSRKHKLPNFFAWFDNNGKDKQTSIIDSLQRLGSKLCSLHQAFASGAKVAKKKSESITDLQKQIAELQAKLAAEQK</sequence>
<organism evidence="1 2">
    <name type="scientific">Segatella copri</name>
    <dbReference type="NCBI Taxonomy" id="165179"/>
    <lineage>
        <taxon>Bacteria</taxon>
        <taxon>Pseudomonadati</taxon>
        <taxon>Bacteroidota</taxon>
        <taxon>Bacteroidia</taxon>
        <taxon>Bacteroidales</taxon>
        <taxon>Prevotellaceae</taxon>
        <taxon>Segatella</taxon>
    </lineage>
</organism>
<proteinExistence type="predicted"/>
<evidence type="ECO:0000313" key="1">
    <source>
        <dbReference type="EMBL" id="RHG68134.1"/>
    </source>
</evidence>
<dbReference type="EMBL" id="QRIN01000009">
    <property type="protein sequence ID" value="RHG68134.1"/>
    <property type="molecule type" value="Genomic_DNA"/>
</dbReference>
<dbReference type="AlphaFoldDB" id="A0A3R6HHA9"/>